<keyword evidence="1" id="KW-1133">Transmembrane helix</keyword>
<gene>
    <name evidence="2" type="ORF">GCM10023196_062040</name>
</gene>
<dbReference type="Proteomes" id="UP001501442">
    <property type="component" value="Unassembled WGS sequence"/>
</dbReference>
<evidence type="ECO:0000256" key="1">
    <source>
        <dbReference type="SAM" id="Phobius"/>
    </source>
</evidence>
<keyword evidence="3" id="KW-1185">Reference proteome</keyword>
<feature type="transmembrane region" description="Helical" evidence="1">
    <location>
        <begin position="12"/>
        <end position="37"/>
    </location>
</feature>
<comment type="caution">
    <text evidence="2">The sequence shown here is derived from an EMBL/GenBank/DDBJ whole genome shotgun (WGS) entry which is preliminary data.</text>
</comment>
<dbReference type="EMBL" id="BAABHK010000009">
    <property type="protein sequence ID" value="GAA4631683.1"/>
    <property type="molecule type" value="Genomic_DNA"/>
</dbReference>
<protein>
    <submittedName>
        <fullName evidence="2">Uncharacterized protein</fullName>
    </submittedName>
</protein>
<proteinExistence type="predicted"/>
<keyword evidence="1" id="KW-0812">Transmembrane</keyword>
<sequence length="192" mass="20411">MTVVRRRTAAQDVAAAAGVTVLLAVSVAFVAGGAWGLPAFGGVLFLIVGASGIALFGGRLVLSVGRAASRRPVLELDEREVRLPAAWPRSRADDRRLAWPEVASVVLWSQAAPRGRRLRSVEQLTFLPTPERAEGSSPPPSVELLAMGLDDVPGVATLHWSIEVSPGWDTDLATILAEIHRRGVPTADVQSR</sequence>
<accession>A0ABP8UHR9</accession>
<evidence type="ECO:0000313" key="3">
    <source>
        <dbReference type="Proteomes" id="UP001501442"/>
    </source>
</evidence>
<feature type="transmembrane region" description="Helical" evidence="1">
    <location>
        <begin position="43"/>
        <end position="62"/>
    </location>
</feature>
<organism evidence="2 3">
    <name type="scientific">Actinoallomurus vinaceus</name>
    <dbReference type="NCBI Taxonomy" id="1080074"/>
    <lineage>
        <taxon>Bacteria</taxon>
        <taxon>Bacillati</taxon>
        <taxon>Actinomycetota</taxon>
        <taxon>Actinomycetes</taxon>
        <taxon>Streptosporangiales</taxon>
        <taxon>Thermomonosporaceae</taxon>
        <taxon>Actinoallomurus</taxon>
    </lineage>
</organism>
<reference evidence="3" key="1">
    <citation type="journal article" date="2019" name="Int. J. Syst. Evol. Microbiol.">
        <title>The Global Catalogue of Microorganisms (GCM) 10K type strain sequencing project: providing services to taxonomists for standard genome sequencing and annotation.</title>
        <authorList>
            <consortium name="The Broad Institute Genomics Platform"/>
            <consortium name="The Broad Institute Genome Sequencing Center for Infectious Disease"/>
            <person name="Wu L."/>
            <person name="Ma J."/>
        </authorList>
    </citation>
    <scope>NUCLEOTIDE SEQUENCE [LARGE SCALE GENOMIC DNA]</scope>
    <source>
        <strain evidence="3">JCM 17939</strain>
    </source>
</reference>
<name>A0ABP8UHR9_9ACTN</name>
<evidence type="ECO:0000313" key="2">
    <source>
        <dbReference type="EMBL" id="GAA4631683.1"/>
    </source>
</evidence>
<keyword evidence="1" id="KW-0472">Membrane</keyword>
<dbReference type="RefSeq" id="WP_345434670.1">
    <property type="nucleotide sequence ID" value="NZ_BAABHK010000009.1"/>
</dbReference>